<evidence type="ECO:0000259" key="4">
    <source>
        <dbReference type="Pfam" id="PF01515"/>
    </source>
</evidence>
<dbReference type="Gene3D" id="3.40.718.10">
    <property type="entry name" value="Isopropylmalate Dehydrogenase"/>
    <property type="match status" value="1"/>
</dbReference>
<dbReference type="InterPro" id="IPR050500">
    <property type="entry name" value="Phos_Acetyltrans/Butyryltrans"/>
</dbReference>
<comment type="similarity">
    <text evidence="1">Belongs to the phosphate acetyltransferase and butyryltransferase family.</text>
</comment>
<accession>A0ABT2TFY9</accession>
<keyword evidence="3 5" id="KW-0012">Acyltransferase</keyword>
<dbReference type="Pfam" id="PF01515">
    <property type="entry name" value="PTA_PTB"/>
    <property type="match status" value="1"/>
</dbReference>
<comment type="caution">
    <text evidence="5">The sequence shown here is derived from an EMBL/GenBank/DDBJ whole genome shotgun (WGS) entry which is preliminary data.</text>
</comment>
<gene>
    <name evidence="5" type="ORF">OCV88_01920</name>
</gene>
<dbReference type="PANTHER" id="PTHR43356">
    <property type="entry name" value="PHOSPHATE ACETYLTRANSFERASE"/>
    <property type="match status" value="1"/>
</dbReference>
<dbReference type="SUPFAM" id="SSF53659">
    <property type="entry name" value="Isocitrate/Isopropylmalate dehydrogenase-like"/>
    <property type="match status" value="1"/>
</dbReference>
<dbReference type="PIRSF" id="PIRSF000428">
    <property type="entry name" value="P_Ac_trans"/>
    <property type="match status" value="1"/>
</dbReference>
<protein>
    <submittedName>
        <fullName evidence="5">Phosphate acyltransferase</fullName>
    </submittedName>
</protein>
<name>A0ABT2TFY9_9FIRM</name>
<dbReference type="RefSeq" id="WP_158423938.1">
    <property type="nucleotide sequence ID" value="NZ_JAOQJQ010000001.1"/>
</dbReference>
<keyword evidence="6" id="KW-1185">Reference proteome</keyword>
<keyword evidence="2" id="KW-0808">Transferase</keyword>
<evidence type="ECO:0000313" key="5">
    <source>
        <dbReference type="EMBL" id="MCU6761092.1"/>
    </source>
</evidence>
<reference evidence="5 6" key="1">
    <citation type="journal article" date="2021" name="ISME Commun">
        <title>Automated analysis of genomic sequences facilitates high-throughput and comprehensive description of bacteria.</title>
        <authorList>
            <person name="Hitch T.C.A."/>
        </authorList>
    </citation>
    <scope>NUCLEOTIDE SEQUENCE [LARGE SCALE GENOMIC DNA]</scope>
    <source>
        <strain evidence="5 6">Sanger_109</strain>
    </source>
</reference>
<dbReference type="PANTHER" id="PTHR43356:SF2">
    <property type="entry name" value="PHOSPHATE ACETYLTRANSFERASE"/>
    <property type="match status" value="1"/>
</dbReference>
<dbReference type="InterPro" id="IPR002505">
    <property type="entry name" value="PTA_PTB"/>
</dbReference>
<proteinExistence type="inferred from homology"/>
<dbReference type="InterPro" id="IPR012147">
    <property type="entry name" value="P_Ac_Bu_trans"/>
</dbReference>
<feature type="domain" description="Phosphate acetyl/butaryl transferase" evidence="4">
    <location>
        <begin position="57"/>
        <end position="295"/>
    </location>
</feature>
<evidence type="ECO:0000313" key="6">
    <source>
        <dbReference type="Proteomes" id="UP001652442"/>
    </source>
</evidence>
<evidence type="ECO:0000256" key="2">
    <source>
        <dbReference type="ARBA" id="ARBA00022679"/>
    </source>
</evidence>
<evidence type="ECO:0000256" key="1">
    <source>
        <dbReference type="ARBA" id="ARBA00005656"/>
    </source>
</evidence>
<dbReference type="Proteomes" id="UP001652442">
    <property type="component" value="Unassembled WGS sequence"/>
</dbReference>
<evidence type="ECO:0000256" key="3">
    <source>
        <dbReference type="ARBA" id="ARBA00023315"/>
    </source>
</evidence>
<dbReference type="GO" id="GO:0016746">
    <property type="term" value="F:acyltransferase activity"/>
    <property type="evidence" value="ECO:0007669"/>
    <property type="project" value="UniProtKB-KW"/>
</dbReference>
<dbReference type="EMBL" id="JAOQJQ010000001">
    <property type="protein sequence ID" value="MCU6761092.1"/>
    <property type="molecule type" value="Genomic_DNA"/>
</dbReference>
<sequence>MQLKTLQDLLPYCMEHIPVKTLAVIKGEDDHTLAAAARAKHAGVIRVVLIGETAKINPLLEKIGEKPSDYEIIEAIEAKEAVACALSLVHAGQADFLMKGTVETKDLMKQIVAKESGMRTGRLMSKFDFIENPGYHKLVALSDSALNPKPDLMAKKQIIQNSLEVLYSMGIYKPKVAVLAAAETLNPKLQESTDAWELKQMWERGEFTDCYLEGPISIDLALEKESVRIKNYGSPVGGDADLLICPDLVSGNLMGKGMTITGAKAAGIIVGAKVPIVLMSRAAKVEDKFQSIILGAIAAQKGVQG</sequence>
<organism evidence="5 6">
    <name type="scientific">Brotonthovivens ammoniilytica</name>
    <dbReference type="NCBI Taxonomy" id="2981725"/>
    <lineage>
        <taxon>Bacteria</taxon>
        <taxon>Bacillati</taxon>
        <taxon>Bacillota</taxon>
        <taxon>Clostridia</taxon>
        <taxon>Lachnospirales</taxon>
        <taxon>Lachnospiraceae</taxon>
        <taxon>Brotonthovivens</taxon>
    </lineage>
</organism>